<evidence type="ECO:0000313" key="2">
    <source>
        <dbReference type="EMBL" id="KAJ4925170.1"/>
    </source>
</evidence>
<protein>
    <submittedName>
        <fullName evidence="2">Uncharacterized protein</fullName>
    </submittedName>
</protein>
<comment type="caution">
    <text evidence="2">The sequence shown here is derived from an EMBL/GenBank/DDBJ whole genome shotgun (WGS) entry which is preliminary data.</text>
</comment>
<keyword evidence="3" id="KW-1185">Reference proteome</keyword>
<feature type="non-terminal residue" evidence="2">
    <location>
        <position position="161"/>
    </location>
</feature>
<reference evidence="2" key="1">
    <citation type="submission" date="2022-11" db="EMBL/GenBank/DDBJ databases">
        <title>Chromosome-level genome of Pogonophryne albipinna.</title>
        <authorList>
            <person name="Jo E."/>
        </authorList>
    </citation>
    <scope>NUCLEOTIDE SEQUENCE</scope>
    <source>
        <strain evidence="2">SGF0006</strain>
        <tissue evidence="2">Muscle</tissue>
    </source>
</reference>
<dbReference type="Proteomes" id="UP001219934">
    <property type="component" value="Unassembled WGS sequence"/>
</dbReference>
<organism evidence="2 3">
    <name type="scientific">Pogonophryne albipinna</name>
    <dbReference type="NCBI Taxonomy" id="1090488"/>
    <lineage>
        <taxon>Eukaryota</taxon>
        <taxon>Metazoa</taxon>
        <taxon>Chordata</taxon>
        <taxon>Craniata</taxon>
        <taxon>Vertebrata</taxon>
        <taxon>Euteleostomi</taxon>
        <taxon>Actinopterygii</taxon>
        <taxon>Neopterygii</taxon>
        <taxon>Teleostei</taxon>
        <taxon>Neoteleostei</taxon>
        <taxon>Acanthomorphata</taxon>
        <taxon>Eupercaria</taxon>
        <taxon>Perciformes</taxon>
        <taxon>Notothenioidei</taxon>
        <taxon>Pogonophryne</taxon>
    </lineage>
</organism>
<proteinExistence type="predicted"/>
<accession>A0AAD6F915</accession>
<dbReference type="EMBL" id="JAPTMU010000021">
    <property type="protein sequence ID" value="KAJ4925170.1"/>
    <property type="molecule type" value="Genomic_DNA"/>
</dbReference>
<evidence type="ECO:0000256" key="1">
    <source>
        <dbReference type="SAM" id="MobiDB-lite"/>
    </source>
</evidence>
<sequence length="161" mass="16941">APSPSHPLHLAPGSPAPPSGYLQPASTRTPLALLLCSRDRLGLLPIHIPAKRRGTHPTIKKNNLRVVGKAPCTQLTWQKIHKATGNNNVNPRAGRCRCIFTAGVDAAGEESLGKHCARSGALSVVLNLSLCLSKCLCVSHSAPLHLQVVLQNSAVGYASAE</sequence>
<dbReference type="AlphaFoldDB" id="A0AAD6F915"/>
<evidence type="ECO:0000313" key="3">
    <source>
        <dbReference type="Proteomes" id="UP001219934"/>
    </source>
</evidence>
<feature type="region of interest" description="Disordered" evidence="1">
    <location>
        <begin position="1"/>
        <end position="23"/>
    </location>
</feature>
<gene>
    <name evidence="2" type="ORF">JOQ06_017906</name>
</gene>
<name>A0AAD6F915_9TELE</name>
<feature type="non-terminal residue" evidence="2">
    <location>
        <position position="1"/>
    </location>
</feature>